<name>A0ABV6D9F2_9HYPH</name>
<reference evidence="3 4" key="1">
    <citation type="submission" date="2024-09" db="EMBL/GenBank/DDBJ databases">
        <authorList>
            <person name="Sun Q."/>
            <person name="Mori K."/>
        </authorList>
    </citation>
    <scope>NUCLEOTIDE SEQUENCE [LARGE SCALE GENOMIC DNA]</scope>
    <source>
        <strain evidence="3 4">CCM 8543</strain>
    </source>
</reference>
<sequence length="401" mass="43977">MIETALWFILGFLVAAALALAVAPALWRRAGALARQRIEATTPLTRQEIEAQVDALRAEHAMATRRLEMKAEAIKKKAAQDLVEINRQREEIARLGEACAAREEALAALQARHDDLAARLSEREAEIATLTAKLAETERRLAESGRQVEELSRLYEEASLTASTLQVEVVAREGDLERLNDTIAALRGQVREAERARRAALSQKTEAEEALNVARARAQEMERKVEELIAAVSTRDERLERREKEIARLRQAAGQEGPDPERRLAEVEQEKARLEEQVTDLSRRIAALLDEQGADDAGGQTARKGELERLRSRLSTLMRENRRLRSAIARAEDGAGDEALREQISDLAAQVVSVAAALEGPDSPIDRALSALQEGTGAPGGQPSLAERVRALRAGSTSPGE</sequence>
<organism evidence="3 4">
    <name type="scientific">Chelativorans intermedius</name>
    <dbReference type="NCBI Taxonomy" id="515947"/>
    <lineage>
        <taxon>Bacteria</taxon>
        <taxon>Pseudomonadati</taxon>
        <taxon>Pseudomonadota</taxon>
        <taxon>Alphaproteobacteria</taxon>
        <taxon>Hyphomicrobiales</taxon>
        <taxon>Phyllobacteriaceae</taxon>
        <taxon>Chelativorans</taxon>
    </lineage>
</organism>
<dbReference type="EMBL" id="JBHLXD010000019">
    <property type="protein sequence ID" value="MFC0209235.1"/>
    <property type="molecule type" value="Genomic_DNA"/>
</dbReference>
<dbReference type="Proteomes" id="UP001589755">
    <property type="component" value="Unassembled WGS sequence"/>
</dbReference>
<feature type="coiled-coil region" evidence="1">
    <location>
        <begin position="46"/>
        <end position="231"/>
    </location>
</feature>
<comment type="caution">
    <text evidence="3">The sequence shown here is derived from an EMBL/GenBank/DDBJ whole genome shotgun (WGS) entry which is preliminary data.</text>
</comment>
<gene>
    <name evidence="3" type="ORF">ACFFJ2_12585</name>
</gene>
<evidence type="ECO:0000313" key="4">
    <source>
        <dbReference type="Proteomes" id="UP001589755"/>
    </source>
</evidence>
<keyword evidence="4" id="KW-1185">Reference proteome</keyword>
<dbReference type="RefSeq" id="WP_261522223.1">
    <property type="nucleotide sequence ID" value="NZ_JAODNW010000023.1"/>
</dbReference>
<evidence type="ECO:0000256" key="1">
    <source>
        <dbReference type="SAM" id="Coils"/>
    </source>
</evidence>
<proteinExistence type="predicted"/>
<keyword evidence="2" id="KW-0812">Transmembrane</keyword>
<keyword evidence="2" id="KW-1133">Transmembrane helix</keyword>
<protein>
    <recommendedName>
        <fullName evidence="5">Chromosome segregation ATPase</fullName>
    </recommendedName>
</protein>
<evidence type="ECO:0000313" key="3">
    <source>
        <dbReference type="EMBL" id="MFC0209235.1"/>
    </source>
</evidence>
<feature type="transmembrane region" description="Helical" evidence="2">
    <location>
        <begin position="6"/>
        <end position="27"/>
    </location>
</feature>
<feature type="coiled-coil region" evidence="1">
    <location>
        <begin position="264"/>
        <end position="334"/>
    </location>
</feature>
<evidence type="ECO:0000256" key="2">
    <source>
        <dbReference type="SAM" id="Phobius"/>
    </source>
</evidence>
<keyword evidence="1" id="KW-0175">Coiled coil</keyword>
<keyword evidence="2" id="KW-0472">Membrane</keyword>
<dbReference type="Gene3D" id="1.10.287.1490">
    <property type="match status" value="1"/>
</dbReference>
<accession>A0ABV6D9F2</accession>
<evidence type="ECO:0008006" key="5">
    <source>
        <dbReference type="Google" id="ProtNLM"/>
    </source>
</evidence>